<name>A0A8D0B7H1_SALMN</name>
<dbReference type="OMA" id="QEPEAHY"/>
<feature type="chain" id="PRO_5034693183" description="Gastrin/cholecystokinin peptide hormone domain-containing protein" evidence="2">
    <location>
        <begin position="23"/>
        <end position="115"/>
    </location>
</feature>
<evidence type="ECO:0000259" key="3">
    <source>
        <dbReference type="Pfam" id="PF00918"/>
    </source>
</evidence>
<proteinExistence type="predicted"/>
<keyword evidence="5" id="KW-1185">Reference proteome</keyword>
<sequence length="115" mass="12915">MPAKVFPILLLITLTGISISRSVPVSYQVDGGLNKQANAGLHPDITQRTNSRGLVRRDWPSDLTRDQKHLISQFLPHLYAAELAGKENNLQNSDIHFPSWMDFGRRSSEDMEGDN</sequence>
<dbReference type="Ensembl" id="ENSSMRT00000004007.1">
    <property type="protein sequence ID" value="ENSSMRP00000003360.1"/>
    <property type="gene ID" value="ENSSMRG00000002816.1"/>
</dbReference>
<dbReference type="InterPro" id="IPR001651">
    <property type="entry name" value="Gastrin/CCK"/>
</dbReference>
<accession>A0A8D0B7H1</accession>
<dbReference type="GO" id="GO:0005179">
    <property type="term" value="F:hormone activity"/>
    <property type="evidence" value="ECO:0007669"/>
    <property type="project" value="InterPro"/>
</dbReference>
<evidence type="ECO:0000313" key="4">
    <source>
        <dbReference type="Ensembl" id="ENSSMRP00000003360.1"/>
    </source>
</evidence>
<evidence type="ECO:0000256" key="1">
    <source>
        <dbReference type="ARBA" id="ARBA00022815"/>
    </source>
</evidence>
<organism evidence="4 5">
    <name type="scientific">Salvator merianae</name>
    <name type="common">Argentine black and white tegu</name>
    <name type="synonym">Tupinambis merianae</name>
    <dbReference type="NCBI Taxonomy" id="96440"/>
    <lineage>
        <taxon>Eukaryota</taxon>
        <taxon>Metazoa</taxon>
        <taxon>Chordata</taxon>
        <taxon>Craniata</taxon>
        <taxon>Vertebrata</taxon>
        <taxon>Euteleostomi</taxon>
        <taxon>Lepidosauria</taxon>
        <taxon>Squamata</taxon>
        <taxon>Bifurcata</taxon>
        <taxon>Unidentata</taxon>
        <taxon>Episquamata</taxon>
        <taxon>Laterata</taxon>
        <taxon>Teiioidea</taxon>
        <taxon>Teiidae</taxon>
        <taxon>Salvator</taxon>
    </lineage>
</organism>
<feature type="domain" description="Gastrin/cholecystokinin peptide hormone" evidence="3">
    <location>
        <begin position="8"/>
        <end position="112"/>
    </location>
</feature>
<keyword evidence="1" id="KW-0027">Amidation</keyword>
<evidence type="ECO:0000256" key="2">
    <source>
        <dbReference type="SAM" id="SignalP"/>
    </source>
</evidence>
<keyword evidence="2" id="KW-0732">Signal</keyword>
<dbReference type="GeneTree" id="ENSGT01030000235196"/>
<feature type="signal peptide" evidence="2">
    <location>
        <begin position="1"/>
        <end position="22"/>
    </location>
</feature>
<protein>
    <recommendedName>
        <fullName evidence="3">Gastrin/cholecystokinin peptide hormone domain-containing protein</fullName>
    </recommendedName>
</protein>
<dbReference type="GO" id="GO:0005576">
    <property type="term" value="C:extracellular region"/>
    <property type="evidence" value="ECO:0007669"/>
    <property type="project" value="InterPro"/>
</dbReference>
<reference evidence="4" key="1">
    <citation type="submission" date="2025-08" db="UniProtKB">
        <authorList>
            <consortium name="Ensembl"/>
        </authorList>
    </citation>
    <scope>IDENTIFICATION</scope>
</reference>
<reference evidence="4" key="2">
    <citation type="submission" date="2025-09" db="UniProtKB">
        <authorList>
            <consortium name="Ensembl"/>
        </authorList>
    </citation>
    <scope>IDENTIFICATION</scope>
</reference>
<dbReference type="Pfam" id="PF00918">
    <property type="entry name" value="Gastrin"/>
    <property type="match status" value="1"/>
</dbReference>
<dbReference type="AlphaFoldDB" id="A0A8D0B7H1"/>
<dbReference type="Proteomes" id="UP000694421">
    <property type="component" value="Unplaced"/>
</dbReference>
<evidence type="ECO:0000313" key="5">
    <source>
        <dbReference type="Proteomes" id="UP000694421"/>
    </source>
</evidence>